<name>A0ABS3DZ00_9BACI</name>
<evidence type="ECO:0000313" key="3">
    <source>
        <dbReference type="Proteomes" id="UP000663970"/>
    </source>
</evidence>
<reference evidence="2 3" key="1">
    <citation type="submission" date="2020-12" db="EMBL/GenBank/DDBJ databases">
        <title>Oil enriched cultivation method for isolating marine PHA-producing bacteria.</title>
        <authorList>
            <person name="Zheng W."/>
            <person name="Yu S."/>
            <person name="Huang Y."/>
        </authorList>
    </citation>
    <scope>NUCLEOTIDE SEQUENCE [LARGE SCALE GENOMIC DNA]</scope>
    <source>
        <strain evidence="2 3">SY-2-6</strain>
    </source>
</reference>
<evidence type="ECO:0000256" key="1">
    <source>
        <dbReference type="SAM" id="Phobius"/>
    </source>
</evidence>
<dbReference type="NCBIfam" id="TIGR02896">
    <property type="entry name" value="spore_III_AF"/>
    <property type="match status" value="1"/>
</dbReference>
<keyword evidence="1" id="KW-0472">Membrane</keyword>
<keyword evidence="1" id="KW-1133">Transmembrane helix</keyword>
<accession>A0ABS3DZ00</accession>
<evidence type="ECO:0000313" key="2">
    <source>
        <dbReference type="EMBL" id="MBN8236591.1"/>
    </source>
</evidence>
<dbReference type="EMBL" id="JAEKJY010000005">
    <property type="protein sequence ID" value="MBN8236591.1"/>
    <property type="molecule type" value="Genomic_DNA"/>
</dbReference>
<gene>
    <name evidence="2" type="primary">spoIIIAF</name>
    <name evidence="2" type="ORF">JF544_15110</name>
</gene>
<keyword evidence="1" id="KW-0812">Transmembrane</keyword>
<dbReference type="Proteomes" id="UP000663970">
    <property type="component" value="Unassembled WGS sequence"/>
</dbReference>
<dbReference type="RefSeq" id="WP_206935135.1">
    <property type="nucleotide sequence ID" value="NZ_JAEKJY010000005.1"/>
</dbReference>
<sequence>MELFIEWITRIVLFLLLAMVADALLPSGVMKNYARLVMSILLLLVFLGPLLQLLQIDPERLLQSADQKMEEQWDTDGLDDTIESKKNEILQGQDAYRLEQVTQALSAELQPSLEEEKDVMLQDTSMTFTGQPYSVETLEKVTLTISRSQEMGDVENVDISFMDEPSPAVSSEEDAELVNWVAGKLDLKPEQIEIHWEDQDE</sequence>
<feature type="transmembrane region" description="Helical" evidence="1">
    <location>
        <begin position="33"/>
        <end position="54"/>
    </location>
</feature>
<proteinExistence type="predicted"/>
<dbReference type="Pfam" id="PF09581">
    <property type="entry name" value="Spore_III_AF"/>
    <property type="match status" value="1"/>
</dbReference>
<organism evidence="2 3">
    <name type="scientific">Halobacillus kuroshimensis</name>
    <dbReference type="NCBI Taxonomy" id="302481"/>
    <lineage>
        <taxon>Bacteria</taxon>
        <taxon>Bacillati</taxon>
        <taxon>Bacillota</taxon>
        <taxon>Bacilli</taxon>
        <taxon>Bacillales</taxon>
        <taxon>Bacillaceae</taxon>
        <taxon>Halobacillus</taxon>
    </lineage>
</organism>
<dbReference type="InterPro" id="IPR014245">
    <property type="entry name" value="Spore_III_AF"/>
</dbReference>
<feature type="transmembrane region" description="Helical" evidence="1">
    <location>
        <begin position="7"/>
        <end position="27"/>
    </location>
</feature>
<protein>
    <submittedName>
        <fullName evidence="2">Stage III sporulation protein AF</fullName>
    </submittedName>
</protein>
<comment type="caution">
    <text evidence="2">The sequence shown here is derived from an EMBL/GenBank/DDBJ whole genome shotgun (WGS) entry which is preliminary data.</text>
</comment>
<keyword evidence="3" id="KW-1185">Reference proteome</keyword>